<feature type="coiled-coil region" evidence="1">
    <location>
        <begin position="55"/>
        <end position="82"/>
    </location>
</feature>
<gene>
    <name evidence="3" type="ORF">KAR29_13595</name>
</gene>
<dbReference type="RefSeq" id="WP_274373539.1">
    <property type="nucleotide sequence ID" value="NZ_CP072943.1"/>
</dbReference>
<evidence type="ECO:0000313" key="3">
    <source>
        <dbReference type="EMBL" id="QTX32312.1"/>
    </source>
</evidence>
<evidence type="ECO:0000313" key="4">
    <source>
        <dbReference type="Proteomes" id="UP000671879"/>
    </source>
</evidence>
<sequence length="82" mass="8938">MPGFDRTGPMGRGSRSGRGRGVCGTVGCGFAMGMGGSGFRRRLWARDGGVFVDEQRRLEEELASMKARTEALEERLRAAESR</sequence>
<evidence type="ECO:0000256" key="1">
    <source>
        <dbReference type="SAM" id="Coils"/>
    </source>
</evidence>
<feature type="region of interest" description="Disordered" evidence="2">
    <location>
        <begin position="1"/>
        <end position="21"/>
    </location>
</feature>
<protein>
    <submittedName>
        <fullName evidence="3">DUF5320 domain-containing protein</fullName>
    </submittedName>
</protein>
<feature type="compositionally biased region" description="Gly residues" evidence="2">
    <location>
        <begin position="10"/>
        <end position="21"/>
    </location>
</feature>
<dbReference type="Proteomes" id="UP000671879">
    <property type="component" value="Chromosome"/>
</dbReference>
<proteinExistence type="predicted"/>
<keyword evidence="4" id="KW-1185">Reference proteome</keyword>
<organism evidence="3 4">
    <name type="scientific">Aminithiophilus ramosus</name>
    <dbReference type="NCBI Taxonomy" id="3029084"/>
    <lineage>
        <taxon>Bacteria</taxon>
        <taxon>Thermotogati</taxon>
        <taxon>Synergistota</taxon>
        <taxon>Synergistia</taxon>
        <taxon>Synergistales</taxon>
        <taxon>Aminithiophilaceae</taxon>
        <taxon>Aminithiophilus</taxon>
    </lineage>
</organism>
<accession>A0A9Q7AP02</accession>
<dbReference type="EMBL" id="CP072943">
    <property type="protein sequence ID" value="QTX32312.1"/>
    <property type="molecule type" value="Genomic_DNA"/>
</dbReference>
<dbReference type="AlphaFoldDB" id="A0A9Q7AP02"/>
<keyword evidence="1" id="KW-0175">Coiled coil</keyword>
<reference evidence="4" key="1">
    <citation type="submission" date="2021-04" db="EMBL/GenBank/DDBJ databases">
        <title>A novel Synergistetes isolate from a pyrite-forming mixed culture.</title>
        <authorList>
            <person name="Bunk B."/>
            <person name="Sproer C."/>
            <person name="Spring S."/>
            <person name="Pester M."/>
        </authorList>
    </citation>
    <scope>NUCLEOTIDE SEQUENCE [LARGE SCALE GENOMIC DNA]</scope>
    <source>
        <strain evidence="4">J.5.4.2-T.3.5.2</strain>
    </source>
</reference>
<evidence type="ECO:0000256" key="2">
    <source>
        <dbReference type="SAM" id="MobiDB-lite"/>
    </source>
</evidence>
<dbReference type="InterPro" id="IPR035205">
    <property type="entry name" value="DUF5320"/>
</dbReference>
<dbReference type="Pfam" id="PF17253">
    <property type="entry name" value="DUF5320"/>
    <property type="match status" value="1"/>
</dbReference>
<dbReference type="KEGG" id="aram:KAR29_13595"/>
<name>A0A9Q7AP02_9BACT</name>